<proteinExistence type="predicted"/>
<dbReference type="RefSeq" id="WP_246274902.1">
    <property type="nucleotide sequence ID" value="NZ_JABSNP010000001.1"/>
</dbReference>
<dbReference type="Proteomes" id="UP000779507">
    <property type="component" value="Unassembled WGS sequence"/>
</dbReference>
<dbReference type="InterPro" id="IPR041049">
    <property type="entry name" value="DUF5615"/>
</dbReference>
<evidence type="ECO:0000313" key="2">
    <source>
        <dbReference type="EMBL" id="NRT17325.1"/>
    </source>
</evidence>
<organism evidence="2 3">
    <name type="scientific">Hymenobacter caeli</name>
    <dbReference type="NCBI Taxonomy" id="2735894"/>
    <lineage>
        <taxon>Bacteria</taxon>
        <taxon>Pseudomonadati</taxon>
        <taxon>Bacteroidota</taxon>
        <taxon>Cytophagia</taxon>
        <taxon>Cytophagales</taxon>
        <taxon>Hymenobacteraceae</taxon>
        <taxon>Hymenobacter</taxon>
    </lineage>
</organism>
<name>A0ABX2FJM6_9BACT</name>
<evidence type="ECO:0000313" key="3">
    <source>
        <dbReference type="Proteomes" id="UP000779507"/>
    </source>
</evidence>
<dbReference type="Pfam" id="PF18480">
    <property type="entry name" value="DUF5615"/>
    <property type="match status" value="1"/>
</dbReference>
<protein>
    <submittedName>
        <fullName evidence="2">Nuclease of putative toxin-antitoxin system</fullName>
    </submittedName>
</protein>
<accession>A0ABX2FJM6</accession>
<comment type="caution">
    <text evidence="2">The sequence shown here is derived from an EMBL/GenBank/DDBJ whole genome shotgun (WGS) entry which is preliminary data.</text>
</comment>
<evidence type="ECO:0000259" key="1">
    <source>
        <dbReference type="Pfam" id="PF18480"/>
    </source>
</evidence>
<keyword evidence="3" id="KW-1185">Reference proteome</keyword>
<gene>
    <name evidence="2" type="ORF">HNP98_000128</name>
</gene>
<sequence>MVTQGIDAMHVNALPKKSETTDAEISAYADLHGYVVFTKDEDFRTSYLLQRTPRKLVHIRTGNGLRDREALELIGRHLAELTQLDNCATFYLEMDAEQLTVIVAT</sequence>
<dbReference type="EMBL" id="JABSNP010000001">
    <property type="protein sequence ID" value="NRT17325.1"/>
    <property type="molecule type" value="Genomic_DNA"/>
</dbReference>
<reference evidence="2 3" key="1">
    <citation type="submission" date="2020-05" db="EMBL/GenBank/DDBJ databases">
        <title>Genomic Encyclopedia of Type Strains, Phase IV (KMG-V): Genome sequencing to study the core and pangenomes of soil and plant-associated prokaryotes.</title>
        <authorList>
            <person name="Whitman W."/>
        </authorList>
    </citation>
    <scope>NUCLEOTIDE SEQUENCE [LARGE SCALE GENOMIC DNA]</scope>
    <source>
        <strain evidence="2 3">9A</strain>
    </source>
</reference>
<feature type="domain" description="DUF5615" evidence="1">
    <location>
        <begin position="4"/>
        <end position="85"/>
    </location>
</feature>